<feature type="domain" description="3-keto-alpha-glucoside-1,2-lyase/3-keto-2-hydroxy-glucal hydratase" evidence="2">
    <location>
        <begin position="143"/>
        <end position="308"/>
    </location>
</feature>
<keyword evidence="1" id="KW-0732">Signal</keyword>
<dbReference type="RefSeq" id="WP_161435448.1">
    <property type="nucleotide sequence ID" value="NZ_WXYO01000005.1"/>
</dbReference>
<dbReference type="GO" id="GO:0016787">
    <property type="term" value="F:hydrolase activity"/>
    <property type="evidence" value="ECO:0007669"/>
    <property type="project" value="InterPro"/>
</dbReference>
<dbReference type="Pfam" id="PF06439">
    <property type="entry name" value="3keto-disac_hyd"/>
    <property type="match status" value="1"/>
</dbReference>
<protein>
    <submittedName>
        <fullName evidence="3">DUF1080 domain-containing protein</fullName>
    </submittedName>
</protein>
<dbReference type="EMBL" id="WXYO01000005">
    <property type="protein sequence ID" value="NAS12400.1"/>
    <property type="molecule type" value="Genomic_DNA"/>
</dbReference>
<feature type="chain" id="PRO_5027070453" evidence="1">
    <location>
        <begin position="25"/>
        <end position="313"/>
    </location>
</feature>
<evidence type="ECO:0000313" key="4">
    <source>
        <dbReference type="Proteomes" id="UP000475249"/>
    </source>
</evidence>
<dbReference type="AlphaFoldDB" id="A0A6L9ECD0"/>
<organism evidence="3 4">
    <name type="scientific">Poritiphilus flavus</name>
    <dbReference type="NCBI Taxonomy" id="2697053"/>
    <lineage>
        <taxon>Bacteria</taxon>
        <taxon>Pseudomonadati</taxon>
        <taxon>Bacteroidota</taxon>
        <taxon>Flavobacteriia</taxon>
        <taxon>Flavobacteriales</taxon>
        <taxon>Flavobacteriaceae</taxon>
        <taxon>Poritiphilus</taxon>
    </lineage>
</organism>
<feature type="signal peptide" evidence="1">
    <location>
        <begin position="1"/>
        <end position="24"/>
    </location>
</feature>
<reference evidence="3 4" key="1">
    <citation type="submission" date="2020-01" db="EMBL/GenBank/DDBJ databases">
        <title>Bacteria diversity of Porities sp.</title>
        <authorList>
            <person name="Wang G."/>
        </authorList>
    </citation>
    <scope>NUCLEOTIDE SEQUENCE [LARGE SCALE GENOMIC DNA]</scope>
    <source>
        <strain evidence="3 4">R33</strain>
    </source>
</reference>
<name>A0A6L9ECD0_9FLAO</name>
<proteinExistence type="predicted"/>
<dbReference type="Proteomes" id="UP000475249">
    <property type="component" value="Unassembled WGS sequence"/>
</dbReference>
<evidence type="ECO:0000313" key="3">
    <source>
        <dbReference type="EMBL" id="NAS12400.1"/>
    </source>
</evidence>
<accession>A0A6L9ECD0</accession>
<dbReference type="Gene3D" id="2.60.120.560">
    <property type="entry name" value="Exo-inulinase, domain 1"/>
    <property type="match status" value="1"/>
</dbReference>
<gene>
    <name evidence="3" type="ORF">GTQ38_10340</name>
</gene>
<evidence type="ECO:0000256" key="1">
    <source>
        <dbReference type="SAM" id="SignalP"/>
    </source>
</evidence>
<sequence>MIFKKSRLQAFLFLFLVNAAVVSAQEDKPNPIVGRWDLTMTMDGEERPSWLEISKSGKSLVGRFVFAFGSARPVSEIKMDGELFSFSIPPQYEPGEDDMAFEGTYVGETLKGNMRYTDGKTYDWVGTRAPKLSYNANPNWGKPIDLFNGKDLSGWESQGEGEWLAEDGLLKNAKPGANLLTTDTFKDFKLEVEFRYPEGSNSGIYLRGRYEVQIADNKGLEPNSLLFGGIYGFLTPNEMAAKNPGEWQQYEITLIGRRVTVVANGKAIIVDQNIPGITGGAIDSKEGEPGPLLIQGDHGPIEFRKIVLTPAMD</sequence>
<dbReference type="InterPro" id="IPR010496">
    <property type="entry name" value="AL/BT2_dom"/>
</dbReference>
<evidence type="ECO:0000259" key="2">
    <source>
        <dbReference type="Pfam" id="PF06439"/>
    </source>
</evidence>
<keyword evidence="4" id="KW-1185">Reference proteome</keyword>
<comment type="caution">
    <text evidence="3">The sequence shown here is derived from an EMBL/GenBank/DDBJ whole genome shotgun (WGS) entry which is preliminary data.</text>
</comment>